<dbReference type="InterPro" id="IPR036116">
    <property type="entry name" value="FN3_sf"/>
</dbReference>
<dbReference type="InterPro" id="IPR013783">
    <property type="entry name" value="Ig-like_fold"/>
</dbReference>
<dbReference type="InterPro" id="IPR003961">
    <property type="entry name" value="FN3_dom"/>
</dbReference>
<proteinExistence type="predicted"/>
<accession>A0ABT8L8J8</accession>
<dbReference type="EMBL" id="JAUJEB010000001">
    <property type="protein sequence ID" value="MDN5212553.1"/>
    <property type="molecule type" value="Genomic_DNA"/>
</dbReference>
<name>A0ABT8L8J8_9BACT</name>
<protein>
    <submittedName>
        <fullName evidence="1">Fibronectin type III domain-containing protein</fullName>
    </submittedName>
</protein>
<reference evidence="1" key="1">
    <citation type="submission" date="2023-06" db="EMBL/GenBank/DDBJ databases">
        <title>Genomic of Agaribacillus aureum.</title>
        <authorList>
            <person name="Wang G."/>
        </authorList>
    </citation>
    <scope>NUCLEOTIDE SEQUENCE</scope>
    <source>
        <strain evidence="1">BMA12</strain>
    </source>
</reference>
<comment type="caution">
    <text evidence="1">The sequence shown here is derived from an EMBL/GenBank/DDBJ whole genome shotgun (WGS) entry which is preliminary data.</text>
</comment>
<sequence>MPVDNIYKPQILQFLAFALAFLIFNQAGKLSAQVINNDIENRMALNIDDAPFTSNTSDCTVQWGCVDQQLTGKCIQYHNDQWFFFNAGDQEKLYLNITNQDCRDDQGVQIVVLQGTPCQPATYNILTCVSLASQDDIFIQLDSLTPDQPYLVNIDGYLNDYCQFQIDIGTSPKGIPGQSANHEANFKLTMTENKVKLAWTHPEEIADEIYLYEIYRRKSNHHRSTLIATIAHERNSYGASRSDYAHWDTLKQGGTYHYKVIGLSNREHGYLLGEKQVTVQQDRLSKSWITLSLDFRDNASLRALLLDRLTQNVLLRKDFSFNQENAPFNLFIEPYIKSGITTFEVVVVDLDTGERKVYFFDI</sequence>
<dbReference type="CDD" id="cd00063">
    <property type="entry name" value="FN3"/>
    <property type="match status" value="1"/>
</dbReference>
<evidence type="ECO:0000313" key="2">
    <source>
        <dbReference type="Proteomes" id="UP001172083"/>
    </source>
</evidence>
<evidence type="ECO:0000313" key="1">
    <source>
        <dbReference type="EMBL" id="MDN5212553.1"/>
    </source>
</evidence>
<organism evidence="1 2">
    <name type="scientific">Agaribacillus aureus</name>
    <dbReference type="NCBI Taxonomy" id="3051825"/>
    <lineage>
        <taxon>Bacteria</taxon>
        <taxon>Pseudomonadati</taxon>
        <taxon>Bacteroidota</taxon>
        <taxon>Cytophagia</taxon>
        <taxon>Cytophagales</taxon>
        <taxon>Splendidivirgaceae</taxon>
        <taxon>Agaribacillus</taxon>
    </lineage>
</organism>
<dbReference type="Proteomes" id="UP001172083">
    <property type="component" value="Unassembled WGS sequence"/>
</dbReference>
<gene>
    <name evidence="1" type="ORF">QQ020_10875</name>
</gene>
<keyword evidence="2" id="KW-1185">Reference proteome</keyword>
<dbReference type="Gene3D" id="2.60.40.10">
    <property type="entry name" value="Immunoglobulins"/>
    <property type="match status" value="1"/>
</dbReference>
<dbReference type="SUPFAM" id="SSF49265">
    <property type="entry name" value="Fibronectin type III"/>
    <property type="match status" value="1"/>
</dbReference>
<dbReference type="RefSeq" id="WP_346757870.1">
    <property type="nucleotide sequence ID" value="NZ_JAUJEB010000001.1"/>
</dbReference>